<reference evidence="2 3" key="1">
    <citation type="submission" date="2021-06" db="EMBL/GenBank/DDBJ databases">
        <title>Bacillus sp. RD4P76, an endophyte from a halophyte.</title>
        <authorList>
            <person name="Sun J.-Q."/>
        </authorList>
    </citation>
    <scope>NUCLEOTIDE SEQUENCE [LARGE SCALE GENOMIC DNA]</scope>
    <source>
        <strain evidence="2 3">JCM 17098</strain>
    </source>
</reference>
<proteinExistence type="predicted"/>
<feature type="compositionally biased region" description="Low complexity" evidence="1">
    <location>
        <begin position="1"/>
        <end position="19"/>
    </location>
</feature>
<protein>
    <recommendedName>
        <fullName evidence="4">Spore coat protein</fullName>
    </recommendedName>
</protein>
<gene>
    <name evidence="2" type="ORF">KS407_12140</name>
</gene>
<organism evidence="2 3">
    <name type="scientific">Evansella alkalicola</name>
    <dbReference type="NCBI Taxonomy" id="745819"/>
    <lineage>
        <taxon>Bacteria</taxon>
        <taxon>Bacillati</taxon>
        <taxon>Bacillota</taxon>
        <taxon>Bacilli</taxon>
        <taxon>Bacillales</taxon>
        <taxon>Bacillaceae</taxon>
        <taxon>Evansella</taxon>
    </lineage>
</organism>
<feature type="region of interest" description="Disordered" evidence="1">
    <location>
        <begin position="1"/>
        <end position="21"/>
    </location>
</feature>
<sequence length="108" mass="12709">MQQQQNAMGQGQQQGVMTQPPNVVTTKDHLYITDMLSWNLLSMKKAHHFAQQCQDPQVSQALEKAGNMHHKHYQTLLNHLNQQQQMQQQQYMQQQQSQQQMQQQNPIQ</sequence>
<evidence type="ECO:0000313" key="2">
    <source>
        <dbReference type="EMBL" id="MBU9722186.1"/>
    </source>
</evidence>
<keyword evidence="3" id="KW-1185">Reference proteome</keyword>
<accession>A0ABS6JUC5</accession>
<evidence type="ECO:0000256" key="1">
    <source>
        <dbReference type="SAM" id="MobiDB-lite"/>
    </source>
</evidence>
<dbReference type="RefSeq" id="WP_088076424.1">
    <property type="nucleotide sequence ID" value="NZ_JAHQCR010000050.1"/>
</dbReference>
<feature type="region of interest" description="Disordered" evidence="1">
    <location>
        <begin position="86"/>
        <end position="108"/>
    </location>
</feature>
<dbReference type="EMBL" id="JAHQCR010000050">
    <property type="protein sequence ID" value="MBU9722186.1"/>
    <property type="molecule type" value="Genomic_DNA"/>
</dbReference>
<name>A0ABS6JUC5_9BACI</name>
<comment type="caution">
    <text evidence="2">The sequence shown here is derived from an EMBL/GenBank/DDBJ whole genome shotgun (WGS) entry which is preliminary data.</text>
</comment>
<dbReference type="Proteomes" id="UP000790580">
    <property type="component" value="Unassembled WGS sequence"/>
</dbReference>
<evidence type="ECO:0000313" key="3">
    <source>
        <dbReference type="Proteomes" id="UP000790580"/>
    </source>
</evidence>
<evidence type="ECO:0008006" key="4">
    <source>
        <dbReference type="Google" id="ProtNLM"/>
    </source>
</evidence>